<sequence length="304" mass="35121">MYSAIASSKPYRFFVGPQRRKFTIHSEVVAGISPYLDKLVNGDFKEGIENQVQWEDVDEETFVCFWQYAYTGDYDVPREPKTPEATIKGEGRGENEMKSPENANEPHTFVEVTTSGKSTNKQADPRMRKKHMKKRSKKRLTENARREEEGEEPKPEPSYEPPSKRKQLWEVFTALRLTNSYQVEVQPARESQRDDFYASDLLCHARVFAFADCYGIFDLMELSYSCIHRILCNLDLRTETLADIIAFVHYCYETPAPPDLKELVVLYSACNIEKLWVDEQFQHIIETHGDLSRAVIASLLGRLA</sequence>
<evidence type="ECO:0000313" key="4">
    <source>
        <dbReference type="Proteomes" id="UP000030151"/>
    </source>
</evidence>
<dbReference type="PANTHER" id="PTHR47843">
    <property type="entry name" value="BTB DOMAIN-CONTAINING PROTEIN-RELATED"/>
    <property type="match status" value="1"/>
</dbReference>
<dbReference type="PROSITE" id="PS50097">
    <property type="entry name" value="BTB"/>
    <property type="match status" value="1"/>
</dbReference>
<comment type="caution">
    <text evidence="3">The sequence shown here is derived from an EMBL/GenBank/DDBJ whole genome shotgun (WGS) entry which is preliminary data.</text>
</comment>
<dbReference type="InterPro" id="IPR011333">
    <property type="entry name" value="SKP1/BTB/POZ_sf"/>
</dbReference>
<feature type="compositionally biased region" description="Basic and acidic residues" evidence="1">
    <location>
        <begin position="76"/>
        <end position="99"/>
    </location>
</feature>
<proteinExistence type="predicted"/>
<dbReference type="InterPro" id="IPR000210">
    <property type="entry name" value="BTB/POZ_dom"/>
</dbReference>
<dbReference type="Pfam" id="PF00651">
    <property type="entry name" value="BTB"/>
    <property type="match status" value="1"/>
</dbReference>
<feature type="compositionally biased region" description="Basic and acidic residues" evidence="1">
    <location>
        <begin position="139"/>
        <end position="157"/>
    </location>
</feature>
<organism evidence="3 4">
    <name type="scientific">Metarhizium robertsii</name>
    <dbReference type="NCBI Taxonomy" id="568076"/>
    <lineage>
        <taxon>Eukaryota</taxon>
        <taxon>Fungi</taxon>
        <taxon>Dikarya</taxon>
        <taxon>Ascomycota</taxon>
        <taxon>Pezizomycotina</taxon>
        <taxon>Sordariomycetes</taxon>
        <taxon>Hypocreomycetidae</taxon>
        <taxon>Hypocreales</taxon>
        <taxon>Clavicipitaceae</taxon>
        <taxon>Metarhizium</taxon>
    </lineage>
</organism>
<dbReference type="Gene3D" id="3.30.710.10">
    <property type="entry name" value="Potassium Channel Kv1.1, Chain A"/>
    <property type="match status" value="1"/>
</dbReference>
<gene>
    <name evidence="3" type="ORF">X797_003254</name>
</gene>
<dbReference type="eggNOG" id="ENOG502SFZQ">
    <property type="taxonomic scope" value="Eukaryota"/>
</dbReference>
<feature type="compositionally biased region" description="Polar residues" evidence="1">
    <location>
        <begin position="111"/>
        <end position="122"/>
    </location>
</feature>
<dbReference type="EMBL" id="JELW01000003">
    <property type="protein sequence ID" value="EXV03454.1"/>
    <property type="molecule type" value="Genomic_DNA"/>
</dbReference>
<dbReference type="HOGENOM" id="CLU_056399_2_1_1"/>
<feature type="region of interest" description="Disordered" evidence="1">
    <location>
        <begin position="76"/>
        <end position="164"/>
    </location>
</feature>
<evidence type="ECO:0000313" key="3">
    <source>
        <dbReference type="EMBL" id="EXV03454.1"/>
    </source>
</evidence>
<evidence type="ECO:0000259" key="2">
    <source>
        <dbReference type="PROSITE" id="PS50097"/>
    </source>
</evidence>
<name>A0A0A1V001_9HYPO</name>
<dbReference type="SUPFAM" id="SSF54695">
    <property type="entry name" value="POZ domain"/>
    <property type="match status" value="1"/>
</dbReference>
<feature type="domain" description="BTB" evidence="2">
    <location>
        <begin position="9"/>
        <end position="78"/>
    </location>
</feature>
<feature type="compositionally biased region" description="Basic residues" evidence="1">
    <location>
        <begin position="127"/>
        <end position="138"/>
    </location>
</feature>
<dbReference type="OrthoDB" id="9997739at2759"/>
<reference evidence="3 4" key="1">
    <citation type="submission" date="2014-02" db="EMBL/GenBank/DDBJ databases">
        <title>The genome sequence of the entomopathogenic fungus Metarhizium robertsii ARSEF 2575.</title>
        <authorList>
            <person name="Giuliano Garisto Donzelli B."/>
            <person name="Roe B.A."/>
            <person name="Macmil S.L."/>
            <person name="Krasnoff S.B."/>
            <person name="Gibson D.M."/>
        </authorList>
    </citation>
    <scope>NUCLEOTIDE SEQUENCE [LARGE SCALE GENOMIC DNA]</scope>
    <source>
        <strain evidence="3 4">ARSEF 2575</strain>
    </source>
</reference>
<dbReference type="PANTHER" id="PTHR47843:SF2">
    <property type="entry name" value="BTB DOMAIN-CONTAINING PROTEIN"/>
    <property type="match status" value="1"/>
</dbReference>
<accession>A0A0A1V001</accession>
<evidence type="ECO:0000256" key="1">
    <source>
        <dbReference type="SAM" id="MobiDB-lite"/>
    </source>
</evidence>
<protein>
    <submittedName>
        <fullName evidence="3">BTB/POZ domain protein</fullName>
    </submittedName>
</protein>
<dbReference type="AlphaFoldDB" id="A0A0A1V001"/>
<dbReference type="Proteomes" id="UP000030151">
    <property type="component" value="Unassembled WGS sequence"/>
</dbReference>